<keyword evidence="2" id="KW-0067">ATP-binding</keyword>
<accession>A0A2X3VND2</accession>
<reference evidence="2 3" key="1">
    <citation type="submission" date="2018-06" db="EMBL/GenBank/DDBJ databases">
        <authorList>
            <consortium name="Pathogen Informatics"/>
            <person name="Doyle S."/>
        </authorList>
    </citation>
    <scope>NUCLEOTIDE SEQUENCE [LARGE SCALE GENOMIC DNA]</scope>
    <source>
        <strain evidence="2 3">NCTC12278</strain>
    </source>
</reference>
<dbReference type="InterPro" id="IPR002645">
    <property type="entry name" value="STAS_dom"/>
</dbReference>
<keyword evidence="3" id="KW-1185">Reference proteome</keyword>
<dbReference type="KEGG" id="sfer:NCTC12278_01497"/>
<dbReference type="EMBL" id="LS483343">
    <property type="protein sequence ID" value="SQF40918.1"/>
    <property type="molecule type" value="Genomic_DNA"/>
</dbReference>
<dbReference type="PROSITE" id="PS50801">
    <property type="entry name" value="STAS"/>
    <property type="match status" value="1"/>
</dbReference>
<dbReference type="STRING" id="1123303.GCA_000372425_01014"/>
<evidence type="ECO:0000259" key="1">
    <source>
        <dbReference type="PROSITE" id="PS50801"/>
    </source>
</evidence>
<proteinExistence type="predicted"/>
<protein>
    <submittedName>
        <fullName evidence="2">ATP-binding region, ATPase family protein</fullName>
    </submittedName>
</protein>
<dbReference type="Gene3D" id="3.30.565.10">
    <property type="entry name" value="Histidine kinase-like ATPase, C-terminal domain"/>
    <property type="match status" value="1"/>
</dbReference>
<feature type="domain" description="STAS" evidence="1">
    <location>
        <begin position="22"/>
        <end position="103"/>
    </location>
</feature>
<dbReference type="Proteomes" id="UP000249495">
    <property type="component" value="Chromosome 1"/>
</dbReference>
<dbReference type="RefSeq" id="WP_018030342.1">
    <property type="nucleotide sequence ID" value="NZ_LS483343.1"/>
</dbReference>
<keyword evidence="2" id="KW-0547">Nucleotide-binding</keyword>
<dbReference type="OrthoDB" id="7778993at2"/>
<dbReference type="SUPFAM" id="SSF55874">
    <property type="entry name" value="ATPase domain of HSP90 chaperone/DNA topoisomerase II/histidine kinase"/>
    <property type="match status" value="1"/>
</dbReference>
<dbReference type="GO" id="GO:0005524">
    <property type="term" value="F:ATP binding"/>
    <property type="evidence" value="ECO:0007669"/>
    <property type="project" value="UniProtKB-KW"/>
</dbReference>
<dbReference type="AlphaFoldDB" id="A0A2X3VND2"/>
<sequence>MRTITLPKQVTTDSIRKNIIEFRNYVDKSSDSASVSIDLTKVEFIQPAGVIALNNIFQWSKQHKGIEMSFVVDTETENRRNWEVMEYLSDCGFFTNFGQADIFKVPKLRPTMLSLKAIETSKVNQWKQSDLMGWLQKQTGKRNDFSSICVAIDEIFNNISDHSTEKIGSIFGQYYPKNNEIIIAVSDFGIGIPTSLKEKCDEEKNDNEWIEEALKEGVSTQSVPQNRGAGLANIMKTLTTNKIGQVTIISNCGKVRLEDNQIVESRSFVESYQGTFFELKIDTSNQSLYDLEEEEEFEW</sequence>
<evidence type="ECO:0000313" key="2">
    <source>
        <dbReference type="EMBL" id="SQF40918.1"/>
    </source>
</evidence>
<name>A0A2X3VND2_9STRE</name>
<dbReference type="InterPro" id="IPR036890">
    <property type="entry name" value="HATPase_C_sf"/>
</dbReference>
<organism evidence="2 3">
    <name type="scientific">Streptococcus ferus</name>
    <dbReference type="NCBI Taxonomy" id="1345"/>
    <lineage>
        <taxon>Bacteria</taxon>
        <taxon>Bacillati</taxon>
        <taxon>Bacillota</taxon>
        <taxon>Bacilli</taxon>
        <taxon>Lactobacillales</taxon>
        <taxon>Streptococcaceae</taxon>
        <taxon>Streptococcus</taxon>
    </lineage>
</organism>
<gene>
    <name evidence="2" type="ORF">NCTC12278_01497</name>
</gene>
<evidence type="ECO:0000313" key="3">
    <source>
        <dbReference type="Proteomes" id="UP000249495"/>
    </source>
</evidence>